<dbReference type="PANTHER" id="PTHR42964:SF1">
    <property type="entry name" value="POLYKETIDE BIOSYNTHESIS ENOYL-COA HYDRATASE PKSH-RELATED"/>
    <property type="match status" value="1"/>
</dbReference>
<dbReference type="PANTHER" id="PTHR42964">
    <property type="entry name" value="ENOYL-COA HYDRATASE"/>
    <property type="match status" value="1"/>
</dbReference>
<dbReference type="InterPro" id="IPR029045">
    <property type="entry name" value="ClpP/crotonase-like_dom_sf"/>
</dbReference>
<dbReference type="PATRIC" id="fig|1424334.3.peg.764"/>
<evidence type="ECO:0000313" key="4">
    <source>
        <dbReference type="Proteomes" id="UP000018733"/>
    </source>
</evidence>
<dbReference type="Gene3D" id="1.10.12.10">
    <property type="entry name" value="Lyase 2-enoyl-coa Hydratase, Chain A, domain 2"/>
    <property type="match status" value="1"/>
</dbReference>
<dbReference type="GO" id="GO:0003824">
    <property type="term" value="F:catalytic activity"/>
    <property type="evidence" value="ECO:0007669"/>
    <property type="project" value="InterPro"/>
</dbReference>
<dbReference type="RefSeq" id="WP_024003826.1">
    <property type="nucleotide sequence ID" value="NZ_KI650979.1"/>
</dbReference>
<dbReference type="STRING" id="1424334.W822_03800"/>
<dbReference type="Gene3D" id="3.90.226.10">
    <property type="entry name" value="2-enoyl-CoA Hydratase, Chain A, domain 1"/>
    <property type="match status" value="1"/>
</dbReference>
<name>V8QXC3_9BURK</name>
<proteinExistence type="inferred from homology"/>
<dbReference type="InterPro" id="IPR018376">
    <property type="entry name" value="Enoyl-CoA_hyd/isom_CS"/>
</dbReference>
<sequence length="266" mass="28988">MSEQNPLIVEREGHVLRLTLNRPDRRNAITDELCLRLSDAIVAAEDDTDIRCIVVTGSGDKAYCAGADLTPGDTPFKVDFNKIGTAYATLLRNTKASRLPMIARVNGVCMAGGMGILSMCDIAVAVTEARFGLPEVKIGLFPLQVAVLLQSILGPRRMAEMCITGQPISAQQALEYGLLNAVVPRDDLDSCVNTYVNAVVAAAPGAVRRGKYMLRRMEEMNFEQAMTFAETAIAPMILADEAREGLAAFNERRAPSWINMNHKETK</sequence>
<comment type="similarity">
    <text evidence="1 2">Belongs to the enoyl-CoA hydratase/isomerase family.</text>
</comment>
<dbReference type="SUPFAM" id="SSF52096">
    <property type="entry name" value="ClpP/crotonase"/>
    <property type="match status" value="1"/>
</dbReference>
<accession>V8QXC3</accession>
<dbReference type="InterPro" id="IPR014748">
    <property type="entry name" value="Enoyl-CoA_hydra_C"/>
</dbReference>
<dbReference type="InterPro" id="IPR001753">
    <property type="entry name" value="Enoyl-CoA_hydra/iso"/>
</dbReference>
<evidence type="ECO:0000313" key="3">
    <source>
        <dbReference type="EMBL" id="ETF04302.1"/>
    </source>
</evidence>
<dbReference type="InterPro" id="IPR051683">
    <property type="entry name" value="Enoyl-CoA_Hydratase/Isomerase"/>
</dbReference>
<comment type="caution">
    <text evidence="3">The sequence shown here is derived from an EMBL/GenBank/DDBJ whole genome shotgun (WGS) entry which is preliminary data.</text>
</comment>
<organism evidence="3 4">
    <name type="scientific">Advenella kashmirensis W13003</name>
    <dbReference type="NCBI Taxonomy" id="1424334"/>
    <lineage>
        <taxon>Bacteria</taxon>
        <taxon>Pseudomonadati</taxon>
        <taxon>Pseudomonadota</taxon>
        <taxon>Betaproteobacteria</taxon>
        <taxon>Burkholderiales</taxon>
        <taxon>Alcaligenaceae</taxon>
    </lineage>
</organism>
<dbReference type="HOGENOM" id="CLU_009834_7_3_4"/>
<evidence type="ECO:0000256" key="2">
    <source>
        <dbReference type="RuleBase" id="RU003707"/>
    </source>
</evidence>
<dbReference type="Pfam" id="PF00378">
    <property type="entry name" value="ECH_1"/>
    <property type="match status" value="1"/>
</dbReference>
<reference evidence="3 4" key="1">
    <citation type="journal article" date="2014" name="Genome Announc.">
        <title>Draft Genome Sequence of Advenella kashmirensis Strain W13003, a Polycyclic Aromatic Hydrocarbon-Degrading Bacterium.</title>
        <authorList>
            <person name="Wang X."/>
            <person name="Jin D."/>
            <person name="Zhou L."/>
            <person name="Wu L."/>
            <person name="An W."/>
            <person name="Zhao L."/>
        </authorList>
    </citation>
    <scope>NUCLEOTIDE SEQUENCE [LARGE SCALE GENOMIC DNA]</scope>
    <source>
        <strain evidence="3 4">W13003</strain>
    </source>
</reference>
<dbReference type="Proteomes" id="UP000018733">
    <property type="component" value="Unassembled WGS sequence"/>
</dbReference>
<keyword evidence="4" id="KW-1185">Reference proteome</keyword>
<dbReference type="PROSITE" id="PS00166">
    <property type="entry name" value="ENOYL_COA_HYDRATASE"/>
    <property type="match status" value="1"/>
</dbReference>
<gene>
    <name evidence="3" type="ORF">W822_03800</name>
</gene>
<dbReference type="eggNOG" id="COG1024">
    <property type="taxonomic scope" value="Bacteria"/>
</dbReference>
<evidence type="ECO:0000256" key="1">
    <source>
        <dbReference type="ARBA" id="ARBA00005254"/>
    </source>
</evidence>
<dbReference type="AlphaFoldDB" id="V8QXC3"/>
<dbReference type="EMBL" id="AYXT01000001">
    <property type="protein sequence ID" value="ETF04302.1"/>
    <property type="molecule type" value="Genomic_DNA"/>
</dbReference>
<protein>
    <submittedName>
        <fullName evidence="3">Enoyl-CoA hydratase</fullName>
    </submittedName>
</protein>
<dbReference type="CDD" id="cd06558">
    <property type="entry name" value="crotonase-like"/>
    <property type="match status" value="1"/>
</dbReference>